<organism evidence="2 3">
    <name type="scientific">Flavobacterium magnesitis</name>
    <dbReference type="NCBI Taxonomy" id="3138077"/>
    <lineage>
        <taxon>Bacteria</taxon>
        <taxon>Pseudomonadati</taxon>
        <taxon>Bacteroidota</taxon>
        <taxon>Flavobacteriia</taxon>
        <taxon>Flavobacteriales</taxon>
        <taxon>Flavobacteriaceae</taxon>
        <taxon>Flavobacterium</taxon>
    </lineage>
</organism>
<dbReference type="InterPro" id="IPR036515">
    <property type="entry name" value="Transposase_17_sf"/>
</dbReference>
<gene>
    <name evidence="2" type="ORF">AAGV33_04150</name>
</gene>
<evidence type="ECO:0000313" key="2">
    <source>
        <dbReference type="EMBL" id="MFA9193587.1"/>
    </source>
</evidence>
<dbReference type="Gene3D" id="3.30.70.1290">
    <property type="entry name" value="Transposase IS200-like"/>
    <property type="match status" value="1"/>
</dbReference>
<protein>
    <recommendedName>
        <fullName evidence="1">Transposase IS200-like domain-containing protein</fullName>
    </recommendedName>
</protein>
<dbReference type="PANTHER" id="PTHR34322">
    <property type="entry name" value="TRANSPOSASE, Y1_TNP DOMAIN-CONTAINING"/>
    <property type="match status" value="1"/>
</dbReference>
<reference evidence="2 3" key="1">
    <citation type="submission" date="2024-04" db="EMBL/GenBank/DDBJ databases">
        <title>New Clade of Flavobacterium.</title>
        <authorList>
            <person name="Matos L."/>
            <person name="Proenca D.N."/>
            <person name="Fransisco R.M."/>
            <person name="Chung A.P."/>
            <person name="Maccario L."/>
            <person name="Sorensen S.J."/>
            <person name="Morais P.V."/>
        </authorList>
    </citation>
    <scope>NUCLEOTIDE SEQUENCE [LARGE SCALE GENOMIC DNA]</scope>
    <source>
        <strain evidence="2 3">FBOR7N2.3</strain>
    </source>
</reference>
<feature type="domain" description="Transposase IS200-like" evidence="1">
    <location>
        <begin position="12"/>
        <end position="163"/>
    </location>
</feature>
<dbReference type="Proteomes" id="UP001574170">
    <property type="component" value="Unassembled WGS sequence"/>
</dbReference>
<dbReference type="PANTHER" id="PTHR34322:SF2">
    <property type="entry name" value="TRANSPOSASE IS200-LIKE DOMAIN-CONTAINING PROTEIN"/>
    <property type="match status" value="1"/>
</dbReference>
<dbReference type="EMBL" id="JBCFQK010000004">
    <property type="protein sequence ID" value="MFA9193587.1"/>
    <property type="molecule type" value="Genomic_DNA"/>
</dbReference>
<evidence type="ECO:0000313" key="3">
    <source>
        <dbReference type="Proteomes" id="UP001574170"/>
    </source>
</evidence>
<proteinExistence type="predicted"/>
<dbReference type="SMART" id="SM01321">
    <property type="entry name" value="Y1_Tnp"/>
    <property type="match status" value="1"/>
</dbReference>
<name>A0ABV4THN1_9FLAO</name>
<accession>A0ABV4THN1</accession>
<dbReference type="SUPFAM" id="SSF143422">
    <property type="entry name" value="Transposase IS200-like"/>
    <property type="match status" value="1"/>
</dbReference>
<sequence length="229" mass="27840">MAKIEHYYTRFENNGVYHIYNRTVDRKPMFTSDRNYHFFIRQFDKYLSGYIKIYAYCLLGNHFHFMIKVNDLTDLTTFEKLSNLDNENNLTTSKKLSNLEESSQHKTTHNIISHQFKKFFQSYAMAFNKEQNRIGTLFQTPFKRVRVEDENYLLELICYINTNAQKHNLVKDFIEWKWSSYHNIISNKETKLLKGEVIRYFNDVENFKYCHLEYARKIDSVERDFFIED</sequence>
<dbReference type="InterPro" id="IPR002686">
    <property type="entry name" value="Transposase_17"/>
</dbReference>
<comment type="caution">
    <text evidence="2">The sequence shown here is derived from an EMBL/GenBank/DDBJ whole genome shotgun (WGS) entry which is preliminary data.</text>
</comment>
<dbReference type="RefSeq" id="WP_373390690.1">
    <property type="nucleotide sequence ID" value="NZ_JBCFQJ010000002.1"/>
</dbReference>
<keyword evidence="3" id="KW-1185">Reference proteome</keyword>
<evidence type="ECO:0000259" key="1">
    <source>
        <dbReference type="SMART" id="SM01321"/>
    </source>
</evidence>